<evidence type="ECO:0000313" key="2">
    <source>
        <dbReference type="Proteomes" id="UP001217178"/>
    </source>
</evidence>
<protein>
    <submittedName>
        <fullName evidence="1">Uncharacterized protein</fullName>
    </submittedName>
</protein>
<proteinExistence type="predicted"/>
<dbReference type="EMBL" id="JAQRFI010000056">
    <property type="protein sequence ID" value="MDC9591077.1"/>
    <property type="molecule type" value="Genomic_DNA"/>
</dbReference>
<organism evidence="1 2">
    <name type="scientific">Xenorhabdus yunnanensis</name>
    <dbReference type="NCBI Taxonomy" id="3025878"/>
    <lineage>
        <taxon>Bacteria</taxon>
        <taxon>Pseudomonadati</taxon>
        <taxon>Pseudomonadota</taxon>
        <taxon>Gammaproteobacteria</taxon>
        <taxon>Enterobacterales</taxon>
        <taxon>Morganellaceae</taxon>
        <taxon>Xenorhabdus</taxon>
    </lineage>
</organism>
<comment type="caution">
    <text evidence="1">The sequence shown here is derived from an EMBL/GenBank/DDBJ whole genome shotgun (WGS) entry which is preliminary data.</text>
</comment>
<keyword evidence="2" id="KW-1185">Reference proteome</keyword>
<evidence type="ECO:0000313" key="1">
    <source>
        <dbReference type="EMBL" id="MDC9591077.1"/>
    </source>
</evidence>
<accession>A0ABT5LIZ9</accession>
<name>A0ABT5LIZ9_9GAMM</name>
<dbReference type="Proteomes" id="UP001217178">
    <property type="component" value="Unassembled WGS sequence"/>
</dbReference>
<sequence>MTRTHTGIIKMTDDEQQQTNLDHCLNVIRQLIDEYPGGEALMALGYIGAEQQVKGHWGQG</sequence>
<gene>
    <name evidence="1" type="ORF">PSI23_17735</name>
</gene>
<dbReference type="RefSeq" id="WP_273556319.1">
    <property type="nucleotide sequence ID" value="NZ_JAQRFI010000056.1"/>
</dbReference>
<reference evidence="1 2" key="1">
    <citation type="submission" date="2023-02" db="EMBL/GenBank/DDBJ databases">
        <title>Entomopathogenic bacteria.</title>
        <authorList>
            <person name="Machado R.A."/>
        </authorList>
    </citation>
    <scope>NUCLEOTIDE SEQUENCE [LARGE SCALE GENOMIC DNA]</scope>
    <source>
        <strain evidence="1 2">XENO-10</strain>
    </source>
</reference>